<dbReference type="Proteomes" id="UP001172101">
    <property type="component" value="Unassembled WGS sequence"/>
</dbReference>
<reference evidence="1" key="1">
    <citation type="submission" date="2023-06" db="EMBL/GenBank/DDBJ databases">
        <title>Genome-scale phylogeny and comparative genomics of the fungal order Sordariales.</title>
        <authorList>
            <consortium name="Lawrence Berkeley National Laboratory"/>
            <person name="Hensen N."/>
            <person name="Bonometti L."/>
            <person name="Westerberg I."/>
            <person name="Brannstrom I.O."/>
            <person name="Guillou S."/>
            <person name="Cros-Aarteil S."/>
            <person name="Calhoun S."/>
            <person name="Haridas S."/>
            <person name="Kuo A."/>
            <person name="Mondo S."/>
            <person name="Pangilinan J."/>
            <person name="Riley R."/>
            <person name="LaButti K."/>
            <person name="Andreopoulos B."/>
            <person name="Lipzen A."/>
            <person name="Chen C."/>
            <person name="Yanf M."/>
            <person name="Daum C."/>
            <person name="Ng V."/>
            <person name="Clum A."/>
            <person name="Steindorff A."/>
            <person name="Ohm R."/>
            <person name="Martin F."/>
            <person name="Silar P."/>
            <person name="Natvig D."/>
            <person name="Lalanne C."/>
            <person name="Gautier V."/>
            <person name="Ament-velasquez S.L."/>
            <person name="Kruys A."/>
            <person name="Hutchinson M.I."/>
            <person name="Powell A.J."/>
            <person name="Barry K."/>
            <person name="Miller A.N."/>
            <person name="Grigoriev I.V."/>
            <person name="Debuchy R."/>
            <person name="Gladieux P."/>
            <person name="Thoren M.H."/>
            <person name="Johannesson H."/>
        </authorList>
    </citation>
    <scope>NUCLEOTIDE SEQUENCE</scope>
    <source>
        <strain evidence="1">SMH2392-1A</strain>
    </source>
</reference>
<dbReference type="GeneID" id="85331079"/>
<accession>A0AA40BIM8</accession>
<proteinExistence type="predicted"/>
<evidence type="ECO:0000313" key="1">
    <source>
        <dbReference type="EMBL" id="KAK0734912.1"/>
    </source>
</evidence>
<dbReference type="EMBL" id="JAUIRO010000001">
    <property type="protein sequence ID" value="KAK0734912.1"/>
    <property type="molecule type" value="Genomic_DNA"/>
</dbReference>
<evidence type="ECO:0000313" key="2">
    <source>
        <dbReference type="Proteomes" id="UP001172101"/>
    </source>
</evidence>
<protein>
    <submittedName>
        <fullName evidence="1">Uncharacterized protein</fullName>
    </submittedName>
</protein>
<keyword evidence="2" id="KW-1185">Reference proteome</keyword>
<organism evidence="1 2">
    <name type="scientific">Lasiosphaeria miniovina</name>
    <dbReference type="NCBI Taxonomy" id="1954250"/>
    <lineage>
        <taxon>Eukaryota</taxon>
        <taxon>Fungi</taxon>
        <taxon>Dikarya</taxon>
        <taxon>Ascomycota</taxon>
        <taxon>Pezizomycotina</taxon>
        <taxon>Sordariomycetes</taxon>
        <taxon>Sordariomycetidae</taxon>
        <taxon>Sordariales</taxon>
        <taxon>Lasiosphaeriaceae</taxon>
        <taxon>Lasiosphaeria</taxon>
    </lineage>
</organism>
<name>A0AA40BIM8_9PEZI</name>
<sequence>MECFRASLTSPSPTQAAAFEEVTPLPSALLLLLFPVTVTPASGADGMLLSSCLTCSFRKSERACACSGSHVDASRPCRNPPPPRR</sequence>
<comment type="caution">
    <text evidence="1">The sequence shown here is derived from an EMBL/GenBank/DDBJ whole genome shotgun (WGS) entry which is preliminary data.</text>
</comment>
<dbReference type="AlphaFoldDB" id="A0AA40BIM8"/>
<dbReference type="RefSeq" id="XP_060303789.1">
    <property type="nucleotide sequence ID" value="XM_060447809.1"/>
</dbReference>
<gene>
    <name evidence="1" type="ORF">B0T26DRAFT_86598</name>
</gene>